<evidence type="ECO:0008006" key="3">
    <source>
        <dbReference type="Google" id="ProtNLM"/>
    </source>
</evidence>
<name>A0A1X7V295_AMPQE</name>
<feature type="region of interest" description="Disordered" evidence="1">
    <location>
        <begin position="343"/>
        <end position="429"/>
    </location>
</feature>
<accession>A0A1X7V295</accession>
<feature type="compositionally biased region" description="Low complexity" evidence="1">
    <location>
        <begin position="343"/>
        <end position="363"/>
    </location>
</feature>
<feature type="region of interest" description="Disordered" evidence="1">
    <location>
        <begin position="303"/>
        <end position="322"/>
    </location>
</feature>
<feature type="compositionally biased region" description="Gly residues" evidence="1">
    <location>
        <begin position="387"/>
        <end position="396"/>
    </location>
</feature>
<organism evidence="2">
    <name type="scientific">Amphimedon queenslandica</name>
    <name type="common">Sponge</name>
    <dbReference type="NCBI Taxonomy" id="400682"/>
    <lineage>
        <taxon>Eukaryota</taxon>
        <taxon>Metazoa</taxon>
        <taxon>Porifera</taxon>
        <taxon>Demospongiae</taxon>
        <taxon>Heteroscleromorpha</taxon>
        <taxon>Haplosclerida</taxon>
        <taxon>Niphatidae</taxon>
        <taxon>Amphimedon</taxon>
    </lineage>
</organism>
<feature type="region of interest" description="Disordered" evidence="1">
    <location>
        <begin position="1"/>
        <end position="27"/>
    </location>
</feature>
<dbReference type="OrthoDB" id="1507364at2759"/>
<dbReference type="AlphaFoldDB" id="A0A1X7V295"/>
<proteinExistence type="predicted"/>
<evidence type="ECO:0000256" key="1">
    <source>
        <dbReference type="SAM" id="MobiDB-lite"/>
    </source>
</evidence>
<reference evidence="2" key="1">
    <citation type="submission" date="2017-05" db="UniProtKB">
        <authorList>
            <consortium name="EnsemblMetazoa"/>
        </authorList>
    </citation>
    <scope>IDENTIFICATION</scope>
</reference>
<feature type="compositionally biased region" description="Gly residues" evidence="1">
    <location>
        <begin position="364"/>
        <end position="379"/>
    </location>
</feature>
<dbReference type="InParanoid" id="A0A1X7V295"/>
<dbReference type="STRING" id="400682.A0A1X7V295"/>
<feature type="compositionally biased region" description="Acidic residues" evidence="1">
    <location>
        <begin position="397"/>
        <end position="416"/>
    </location>
</feature>
<dbReference type="EnsemblMetazoa" id="Aqu2.1.34123_001">
    <property type="protein sequence ID" value="Aqu2.1.34123_001"/>
    <property type="gene ID" value="Aqu2.1.34123"/>
</dbReference>
<protein>
    <recommendedName>
        <fullName evidence="3">GIY-YIG domain-containing protein</fullName>
    </recommendedName>
</protein>
<evidence type="ECO:0000313" key="2">
    <source>
        <dbReference type="EnsemblMetazoa" id="Aqu2.1.34123_001"/>
    </source>
</evidence>
<sequence>MTIRSHPLFPGSDGKLEDTKEEDDPDSAEAKFAADMTSAYDEISLHFPMFARLRELAKLQFLGLFLKFVLQDLKDSSENVKVPQEVVSSIRKDAQQSHERQVNSILTDLERQIGVWPSADDYNAISSARRKVEASMNQYVSRSVLEREIKTVFQQNDRQLVSDLVNIFLRLTKHSVSRSTMDTYVRAWLQERNSRHNCYQAKSNLLSLIVSHIPLPTEADITKVIKEHCYNDYRAFNSHLNSLKPTPKKINPDACDWVPAALYQEETENYYSLCYGGVLLCPDLQPGYVYPLSKATQVVNPYRTRMSRPPGHAAPPSRPYHTSAYHAPEFLAQSAVTIVQPKANADGAGGSSAENNNGTSGNDGTSGGSSGNSGSGGGEPSAHPGAAAGGRGGGGDSSDEESNDEVDYEEEEEEESTTSYRSSVKRVQNTGTRSLHHMVQHVSGSDSPSFKLTDIQLSFVQVLNQNRTIDSIKGDGKQRFNESHLKSKPLKFDQYFRYEVTTIKSLKSNQEFEIPRGITPHEITKTTDGVIYCIYCKSTGKMYVGMTKGPTKLGTQKRPRVKIEN</sequence>